<evidence type="ECO:0000313" key="11">
    <source>
        <dbReference type="RefSeq" id="XP_034248495.1"/>
    </source>
</evidence>
<keyword evidence="7" id="KW-0249">Electron transport</keyword>
<accession>A0A6P8ZTS5</accession>
<dbReference type="FunCoup" id="A0A6P8ZTS5">
    <property type="interactions" value="1336"/>
</dbReference>
<dbReference type="AlphaFoldDB" id="A0A6P8ZTS5"/>
<evidence type="ECO:0000313" key="10">
    <source>
        <dbReference type="Proteomes" id="UP000515158"/>
    </source>
</evidence>
<dbReference type="OrthoDB" id="6017729at2759"/>
<dbReference type="Proteomes" id="UP000515158">
    <property type="component" value="Unplaced"/>
</dbReference>
<evidence type="ECO:0000256" key="1">
    <source>
        <dbReference type="ARBA" id="ARBA00004443"/>
    </source>
</evidence>
<comment type="subcellular location">
    <subcellularLocation>
        <location evidence="1">Mitochondrion inner membrane</location>
        <topology evidence="1">Peripheral membrane protein</topology>
        <orientation evidence="1">Matrix side</orientation>
    </subcellularLocation>
</comment>
<keyword evidence="8" id="KW-0496">Mitochondrion</keyword>
<gene>
    <name evidence="11" type="primary">LOC117649661</name>
</gene>
<evidence type="ECO:0000256" key="2">
    <source>
        <dbReference type="ARBA" id="ARBA00008317"/>
    </source>
</evidence>
<evidence type="ECO:0000256" key="8">
    <source>
        <dbReference type="ARBA" id="ARBA00023128"/>
    </source>
</evidence>
<name>A0A6P8ZTS5_THRPL</name>
<organism evidence="11">
    <name type="scientific">Thrips palmi</name>
    <name type="common">Melon thrips</name>
    <dbReference type="NCBI Taxonomy" id="161013"/>
    <lineage>
        <taxon>Eukaryota</taxon>
        <taxon>Metazoa</taxon>
        <taxon>Ecdysozoa</taxon>
        <taxon>Arthropoda</taxon>
        <taxon>Hexapoda</taxon>
        <taxon>Insecta</taxon>
        <taxon>Pterygota</taxon>
        <taxon>Neoptera</taxon>
        <taxon>Paraneoptera</taxon>
        <taxon>Thysanoptera</taxon>
        <taxon>Terebrantia</taxon>
        <taxon>Thripoidea</taxon>
        <taxon>Thripidae</taxon>
        <taxon>Thrips</taxon>
    </lineage>
</organism>
<protein>
    <recommendedName>
        <fullName evidence="3">NADH dehydrogenase [ubiquinone] 1 beta subcomplex subunit 10</fullName>
    </recommendedName>
</protein>
<dbReference type="InterPro" id="IPR039993">
    <property type="entry name" value="NDUFB10"/>
</dbReference>
<keyword evidence="9" id="KW-0472">Membrane</keyword>
<dbReference type="GO" id="GO:0005743">
    <property type="term" value="C:mitochondrial inner membrane"/>
    <property type="evidence" value="ECO:0007669"/>
    <property type="project" value="UniProtKB-SubCell"/>
</dbReference>
<keyword evidence="5" id="KW-0679">Respiratory chain</keyword>
<dbReference type="RefSeq" id="XP_034248495.1">
    <property type="nucleotide sequence ID" value="XM_034392604.1"/>
</dbReference>
<dbReference type="InterPro" id="IPR019377">
    <property type="entry name" value="NADH_UbQ_OxRdtase_su10"/>
</dbReference>
<dbReference type="PANTHER" id="PTHR13094:SF1">
    <property type="entry name" value="NADH DEHYDROGENASE [UBIQUINONE] 1 BETA SUBCOMPLEX SUBUNIT 10"/>
    <property type="match status" value="1"/>
</dbReference>
<evidence type="ECO:0000256" key="9">
    <source>
        <dbReference type="ARBA" id="ARBA00023136"/>
    </source>
</evidence>
<dbReference type="Pfam" id="PF10249">
    <property type="entry name" value="NDUFB10"/>
    <property type="match status" value="1"/>
</dbReference>
<comment type="similarity">
    <text evidence="2">Belongs to the complex I NDUFB10 subunit family.</text>
</comment>
<evidence type="ECO:0000256" key="6">
    <source>
        <dbReference type="ARBA" id="ARBA00022792"/>
    </source>
</evidence>
<keyword evidence="6" id="KW-0999">Mitochondrion inner membrane</keyword>
<evidence type="ECO:0000256" key="4">
    <source>
        <dbReference type="ARBA" id="ARBA00022448"/>
    </source>
</evidence>
<reference evidence="11" key="1">
    <citation type="submission" date="2025-08" db="UniProtKB">
        <authorList>
            <consortium name="RefSeq"/>
        </authorList>
    </citation>
    <scope>IDENTIFICATION</scope>
    <source>
        <tissue evidence="11">Total insect</tissue>
    </source>
</reference>
<evidence type="ECO:0000256" key="7">
    <source>
        <dbReference type="ARBA" id="ARBA00022982"/>
    </source>
</evidence>
<keyword evidence="10" id="KW-1185">Reference proteome</keyword>
<dbReference type="InParanoid" id="A0A6P8ZTS5"/>
<proteinExistence type="inferred from homology"/>
<dbReference type="KEGG" id="tpal:117649661"/>
<dbReference type="CTD" id="44228"/>
<sequence>MADTTFLKFINAFGRAVDGPVTWWRETIVTPNQQKHYWYHRKYPRVPTVDQCYTDDPVCIFEADQQLERDMAVDGQIVSILRQRSEFCVRYHGGQDENAVRECKPLWDMYQEAAGNYFCKYGDMGFKPSSKEVYMKEKHRLIWERRYGKVGSGMGPKEE</sequence>
<dbReference type="GeneID" id="117649661"/>
<dbReference type="PANTHER" id="PTHR13094">
    <property type="entry name" value="NADH-UBIQUINONE OXIDOREDUCTASE PDSW SUBUNIT"/>
    <property type="match status" value="1"/>
</dbReference>
<keyword evidence="4" id="KW-0813">Transport</keyword>
<dbReference type="GO" id="GO:0045271">
    <property type="term" value="C:respiratory chain complex I"/>
    <property type="evidence" value="ECO:0007669"/>
    <property type="project" value="UniProtKB-ARBA"/>
</dbReference>
<evidence type="ECO:0000256" key="3">
    <source>
        <dbReference type="ARBA" id="ARBA00014109"/>
    </source>
</evidence>
<evidence type="ECO:0000256" key="5">
    <source>
        <dbReference type="ARBA" id="ARBA00022660"/>
    </source>
</evidence>